<organism evidence="1 2">
    <name type="scientific">Rhizobium rhizogenes</name>
    <name type="common">Agrobacterium rhizogenes</name>
    <dbReference type="NCBI Taxonomy" id="359"/>
    <lineage>
        <taxon>Bacteria</taxon>
        <taxon>Pseudomonadati</taxon>
        <taxon>Pseudomonadota</taxon>
        <taxon>Alphaproteobacteria</taxon>
        <taxon>Hyphomicrobiales</taxon>
        <taxon>Rhizobiaceae</taxon>
        <taxon>Rhizobium/Agrobacterium group</taxon>
        <taxon>Rhizobium</taxon>
    </lineage>
</organism>
<proteinExistence type="predicted"/>
<comment type="caution">
    <text evidence="1">The sequence shown here is derived from an EMBL/GenBank/DDBJ whole genome shotgun (WGS) entry which is preliminary data.</text>
</comment>
<evidence type="ECO:0000313" key="2">
    <source>
        <dbReference type="Proteomes" id="UP000244335"/>
    </source>
</evidence>
<dbReference type="AlphaFoldDB" id="A0AA92BZ81"/>
<reference evidence="1 2" key="1">
    <citation type="submission" date="2018-04" db="EMBL/GenBank/DDBJ databases">
        <authorList>
            <person name="Hagen T."/>
        </authorList>
    </citation>
    <scope>NUCLEOTIDE SEQUENCE [LARGE SCALE GENOMIC DNA]</scope>
    <source>
        <strain evidence="1 2">TPD7009</strain>
    </source>
</reference>
<sequence>MTSPGVAPHLSTAPYRTDAKELGLSRRKPLLKIGILFWGRLAVGLIKTEKTFAEATKKFEQQHAIITEGERS</sequence>
<evidence type="ECO:0000313" key="1">
    <source>
        <dbReference type="EMBL" id="PVE50265.1"/>
    </source>
</evidence>
<protein>
    <submittedName>
        <fullName evidence="1">Uncharacterized protein</fullName>
    </submittedName>
</protein>
<accession>A0AA92BZ81</accession>
<dbReference type="EMBL" id="QDFR01000012">
    <property type="protein sequence ID" value="PVE50265.1"/>
    <property type="molecule type" value="Genomic_DNA"/>
</dbReference>
<gene>
    <name evidence="1" type="ORF">DC430_21735</name>
</gene>
<name>A0AA92BZ81_RHIRH</name>
<dbReference type="Proteomes" id="UP000244335">
    <property type="component" value="Unassembled WGS sequence"/>
</dbReference>